<dbReference type="Pfam" id="PF25793">
    <property type="entry name" value="WHD_2nd_NFRKB"/>
    <property type="match status" value="1"/>
</dbReference>
<dbReference type="GO" id="GO:0031011">
    <property type="term" value="C:Ino80 complex"/>
    <property type="evidence" value="ECO:0007669"/>
    <property type="project" value="InterPro"/>
</dbReference>
<evidence type="ECO:0000259" key="4">
    <source>
        <dbReference type="PROSITE" id="PS51916"/>
    </source>
</evidence>
<feature type="region of interest" description="Disordered" evidence="3">
    <location>
        <begin position="289"/>
        <end position="362"/>
    </location>
</feature>
<dbReference type="AlphaFoldDB" id="A0A7N0UL93"/>
<feature type="region of interest" description="Disordered" evidence="3">
    <location>
        <begin position="515"/>
        <end position="558"/>
    </location>
</feature>
<proteinExistence type="predicted"/>
<evidence type="ECO:0000256" key="1">
    <source>
        <dbReference type="ARBA" id="ARBA00004123"/>
    </source>
</evidence>
<feature type="domain" description="DEUBAD" evidence="4">
    <location>
        <begin position="90"/>
        <end position="203"/>
    </location>
</feature>
<dbReference type="OMA" id="GSEMCQV"/>
<comment type="subcellular location">
    <subcellularLocation>
        <location evidence="1">Nucleus</location>
    </subcellularLocation>
</comment>
<dbReference type="Proteomes" id="UP000594263">
    <property type="component" value="Unplaced"/>
</dbReference>
<feature type="compositionally biased region" description="Polar residues" evidence="3">
    <location>
        <begin position="531"/>
        <end position="547"/>
    </location>
</feature>
<dbReference type="InterPro" id="IPR057748">
    <property type="entry name" value="NFRKB_WH_2"/>
</dbReference>
<protein>
    <recommendedName>
        <fullName evidence="4">DEUBAD domain-containing protein</fullName>
    </recommendedName>
</protein>
<feature type="compositionally biased region" description="Basic and acidic residues" evidence="3">
    <location>
        <begin position="319"/>
        <end position="328"/>
    </location>
</feature>
<dbReference type="EnsemblPlants" id="Kaladp0071s0252.1.v1.1">
    <property type="protein sequence ID" value="Kaladp0071s0252.1.v1.1.CDS.1"/>
    <property type="gene ID" value="Kaladp0071s0252.v1.1"/>
</dbReference>
<evidence type="ECO:0000256" key="3">
    <source>
        <dbReference type="SAM" id="MobiDB-lite"/>
    </source>
</evidence>
<feature type="compositionally biased region" description="Basic and acidic residues" evidence="3">
    <location>
        <begin position="471"/>
        <end position="487"/>
    </location>
</feature>
<dbReference type="PANTHER" id="PTHR13052">
    <property type="entry name" value="NFRKB-RELATED"/>
    <property type="match status" value="1"/>
</dbReference>
<keyword evidence="2" id="KW-0539">Nucleus</keyword>
<feature type="compositionally biased region" description="Acidic residues" evidence="3">
    <location>
        <begin position="45"/>
        <end position="57"/>
    </location>
</feature>
<accession>A0A7N0UL93</accession>
<sequence length="1158" mass="130443">MAVEMSELREASMDALSSPVSCMRCDEKEAGKDDALELSSGMNKEEEEEEDEEEFDSDSGMGSDDYDLLEVGGEAGTEFCHVGDQTCSIPLELYDLLDLSQVLSLDVWNDCLSADEKLHLCKYLPDMDQATFMITLKDLLSGSNICFGNPVTKFGNMLKGGLCEPRVALRRQGLLFFQKQRYYHFLRNYQNNMVCSFFQIKEDWSYCEGQAVEDKIKFLNDIRRKRSLELHNLQNGDFGSDSTVKEDYPDERLWSQRIMYENGGQLTGRDSNYVISRALEFSNHNDGLMNPKILPKLPGTRQKSKPGYDSWSALSIRGKMQDRNDATSRRSSNSFNIGAMKKTEAPKLKKKKHEDLNTSRLGSDAFHPKLSLNSKGKSLEMLMQKSRDAASLDFCFRDSRNARRKKEKLGWDTTPALNMNSYGSPFSPMSDRYFQSTSKETSNPRKLKYSKFQNGEADVGALRGVEMLARNDDTESDSSEQRDEGAHGYHLKKLNSDAVGRFADAKAAAGMNIARHHKKRKTGRVSPFEVASSSRKSVNLNEQSQMMKTEGRASKMNNTRKGHDINEASNYHVQNLEYQNHSRDYTVNGNGLPTRSCRLDSNRNSLEYSVDEEDDSLDVRGRMKRGKGNASDLHENINTPMLGCTSVKKINKGKKGGKKVGNFDDTQFASFQPVELGATDFFGTEPSDTHATEMDMMSVDPEPTPQRKPFTLITPTVDPSFVFSVIHLLSAVRIALITPYLENTLDIQHYERDNGAQEAQNRLPGEVSNGVHPCENMEGSNSSRPGQVHVPTFSIQEIINRVRLNPGDPCILETPEPLQDLVRGVLKIFSSKLAPLGAKGWKPIANYERSTKSWSWIGPLTRASSDPEMFEEVTSPEAWGLPRRMLVKLVDAFAIWLKNSQETLREIGSLPPPPASLMLFNIDAKDRLKDLRAQKSLSTISPSTEEVRDYFRREEYLRYSIPDRAFSYTAADGKKSTVAPLRRGGGKPTSKARDHFMLKSDRPPHVTILCLVRDAAARLPGSIGTRADVCTLIRDSQYVSEDVTDAQVTQILSGALDRLHYERDPCVRFEQERKLWVYLHRDRDEEDFDEDGTLSTKKWKKPKKEEAADPVADAVTSSVAEEQTVEVVASPQPQLYLDADQLMNQEIPRINSELDVAF</sequence>
<dbReference type="PANTHER" id="PTHR13052:SF0">
    <property type="entry name" value="DNA-BINDING PROTEIN-LIKE"/>
    <property type="match status" value="1"/>
</dbReference>
<evidence type="ECO:0000313" key="6">
    <source>
        <dbReference type="Proteomes" id="UP000594263"/>
    </source>
</evidence>
<keyword evidence="6" id="KW-1185">Reference proteome</keyword>
<feature type="compositionally biased region" description="Basic and acidic residues" evidence="3">
    <location>
        <begin position="341"/>
        <end position="357"/>
    </location>
</feature>
<name>A0A7N0UL93_KALFE</name>
<feature type="region of interest" description="Disordered" evidence="3">
    <location>
        <begin position="28"/>
        <end position="63"/>
    </location>
</feature>
<dbReference type="Gramene" id="Kaladp0071s0252.1.v1.1">
    <property type="protein sequence ID" value="Kaladp0071s0252.1.v1.1.CDS.1"/>
    <property type="gene ID" value="Kaladp0071s0252.v1.1"/>
</dbReference>
<dbReference type="PROSITE" id="PS51916">
    <property type="entry name" value="DEUBAD"/>
    <property type="match status" value="1"/>
</dbReference>
<reference evidence="5" key="1">
    <citation type="submission" date="2021-01" db="UniProtKB">
        <authorList>
            <consortium name="EnsemblPlants"/>
        </authorList>
    </citation>
    <scope>IDENTIFICATION</scope>
</reference>
<organism evidence="5 6">
    <name type="scientific">Kalanchoe fedtschenkoi</name>
    <name type="common">Lavender scallops</name>
    <name type="synonym">South American air plant</name>
    <dbReference type="NCBI Taxonomy" id="63787"/>
    <lineage>
        <taxon>Eukaryota</taxon>
        <taxon>Viridiplantae</taxon>
        <taxon>Streptophyta</taxon>
        <taxon>Embryophyta</taxon>
        <taxon>Tracheophyta</taxon>
        <taxon>Spermatophyta</taxon>
        <taxon>Magnoliopsida</taxon>
        <taxon>eudicotyledons</taxon>
        <taxon>Gunneridae</taxon>
        <taxon>Pentapetalae</taxon>
        <taxon>Saxifragales</taxon>
        <taxon>Crassulaceae</taxon>
        <taxon>Kalanchoe</taxon>
    </lineage>
</organism>
<dbReference type="InterPro" id="IPR024867">
    <property type="entry name" value="NFRKB"/>
</dbReference>
<dbReference type="CDD" id="cd21865">
    <property type="entry name" value="DEUBAD_NFRKB"/>
    <property type="match status" value="1"/>
</dbReference>
<feature type="region of interest" description="Disordered" evidence="3">
    <location>
        <begin position="471"/>
        <end position="492"/>
    </location>
</feature>
<evidence type="ECO:0000256" key="2">
    <source>
        <dbReference type="ARBA" id="ARBA00023242"/>
    </source>
</evidence>
<dbReference type="InterPro" id="IPR044867">
    <property type="entry name" value="DEUBAD_dom"/>
</dbReference>
<feature type="region of interest" description="Disordered" evidence="3">
    <location>
        <begin position="1087"/>
        <end position="1125"/>
    </location>
</feature>
<evidence type="ECO:0000313" key="5">
    <source>
        <dbReference type="EnsemblPlants" id="Kaladp0071s0252.1.v1.1.CDS.1"/>
    </source>
</evidence>